<keyword evidence="2" id="KW-0501">Molybdenum cofactor biosynthesis</keyword>
<dbReference type="InterPro" id="IPR036522">
    <property type="entry name" value="MoaC_sf"/>
</dbReference>
<protein>
    <submittedName>
        <fullName evidence="4">Molybdenum cofactor biosynthesis protein</fullName>
    </submittedName>
</protein>
<organism evidence="4 5">
    <name type="scientific">candidate division TA06 bacterium</name>
    <dbReference type="NCBI Taxonomy" id="2250710"/>
    <lineage>
        <taxon>Bacteria</taxon>
        <taxon>Bacteria division TA06</taxon>
    </lineage>
</organism>
<sequence>MITHADIKFRIIKEYPCIEIISEVKTTGKTGAEMEALNAVSTAALTIYDMCKGLEKGIVIGDISLLEKSGGKSGLWKPEFVKEGKVINIAVGSKKGEEKKPVEECEIIENFGLKGDAHAGGSKKQVSIFAVESLKEVPENKMIEVMRGGYTENLTIVGIPLYYLVPENVLRVGTVEIEIESVGKESFVNGGRPYIVSRKGIFGHVKKTGIAKVGDTIGVIY</sequence>
<dbReference type="UniPathway" id="UPA00344"/>
<gene>
    <name evidence="4" type="ORF">DRP44_08640</name>
</gene>
<dbReference type="GO" id="GO:0030151">
    <property type="term" value="F:molybdenum ion binding"/>
    <property type="evidence" value="ECO:0007669"/>
    <property type="project" value="InterPro"/>
</dbReference>
<name>A0A660S409_UNCT6</name>
<dbReference type="SUPFAM" id="SSF50800">
    <property type="entry name" value="PK beta-barrel domain-like"/>
    <property type="match status" value="1"/>
</dbReference>
<dbReference type="GO" id="GO:0030170">
    <property type="term" value="F:pyridoxal phosphate binding"/>
    <property type="evidence" value="ECO:0007669"/>
    <property type="project" value="InterPro"/>
</dbReference>
<dbReference type="InterPro" id="IPR005302">
    <property type="entry name" value="MoCF_Sase_C"/>
</dbReference>
<dbReference type="PANTHER" id="PTHR36930">
    <property type="entry name" value="METAL-SULFUR CLUSTER BIOSYNTHESIS PROTEINS YUAD-RELATED"/>
    <property type="match status" value="1"/>
</dbReference>
<evidence type="ECO:0000256" key="1">
    <source>
        <dbReference type="ARBA" id="ARBA00005046"/>
    </source>
</evidence>
<dbReference type="Gene3D" id="2.40.33.20">
    <property type="entry name" value="PK beta-barrel domain-like"/>
    <property type="match status" value="1"/>
</dbReference>
<comment type="caution">
    <text evidence="4">The sequence shown here is derived from an EMBL/GenBank/DDBJ whole genome shotgun (WGS) entry which is preliminary data.</text>
</comment>
<reference evidence="4 5" key="1">
    <citation type="submission" date="2018-06" db="EMBL/GenBank/DDBJ databases">
        <title>Extensive metabolic versatility and redundancy in microbially diverse, dynamic hydrothermal sediments.</title>
        <authorList>
            <person name="Dombrowski N."/>
            <person name="Teske A."/>
            <person name="Baker B.J."/>
        </authorList>
    </citation>
    <scope>NUCLEOTIDE SEQUENCE [LARGE SCALE GENOMIC DNA]</scope>
    <source>
        <strain evidence="4">B35_G9</strain>
    </source>
</reference>
<comment type="pathway">
    <text evidence="1">Cofactor biosynthesis; molybdopterin biosynthesis.</text>
</comment>
<dbReference type="GO" id="GO:0003824">
    <property type="term" value="F:catalytic activity"/>
    <property type="evidence" value="ECO:0007669"/>
    <property type="project" value="InterPro"/>
</dbReference>
<accession>A0A660S409</accession>
<dbReference type="Gene3D" id="3.30.70.640">
    <property type="entry name" value="Molybdopterin cofactor biosynthesis C (MoaC) domain"/>
    <property type="match status" value="1"/>
</dbReference>
<evidence type="ECO:0000313" key="4">
    <source>
        <dbReference type="EMBL" id="RKX64218.1"/>
    </source>
</evidence>
<dbReference type="InterPro" id="IPR002820">
    <property type="entry name" value="Mopterin_CF_biosynth-C_dom"/>
</dbReference>
<evidence type="ECO:0000259" key="3">
    <source>
        <dbReference type="PROSITE" id="PS51340"/>
    </source>
</evidence>
<dbReference type="InterPro" id="IPR011037">
    <property type="entry name" value="Pyrv_Knase-like_insert_dom_sf"/>
</dbReference>
<dbReference type="SUPFAM" id="SSF55040">
    <property type="entry name" value="Molybdenum cofactor biosynthesis protein C, MoaC"/>
    <property type="match status" value="1"/>
</dbReference>
<dbReference type="GO" id="GO:0006777">
    <property type="term" value="P:Mo-molybdopterin cofactor biosynthetic process"/>
    <property type="evidence" value="ECO:0007669"/>
    <property type="project" value="UniProtKB-KW"/>
</dbReference>
<feature type="domain" description="MOSC" evidence="3">
    <location>
        <begin position="100"/>
        <end position="221"/>
    </location>
</feature>
<evidence type="ECO:0000313" key="5">
    <source>
        <dbReference type="Proteomes" id="UP000282321"/>
    </source>
</evidence>
<dbReference type="AlphaFoldDB" id="A0A660S409"/>
<evidence type="ECO:0000256" key="2">
    <source>
        <dbReference type="ARBA" id="ARBA00023150"/>
    </source>
</evidence>
<dbReference type="InterPro" id="IPR052716">
    <property type="entry name" value="MOSC_domain"/>
</dbReference>
<dbReference type="Proteomes" id="UP000282321">
    <property type="component" value="Unassembled WGS sequence"/>
</dbReference>
<dbReference type="EMBL" id="QNBC01000182">
    <property type="protein sequence ID" value="RKX64218.1"/>
    <property type="molecule type" value="Genomic_DNA"/>
</dbReference>
<proteinExistence type="predicted"/>
<dbReference type="PROSITE" id="PS51340">
    <property type="entry name" value="MOSC"/>
    <property type="match status" value="1"/>
</dbReference>
<dbReference type="PANTHER" id="PTHR36930:SF1">
    <property type="entry name" value="MOSC DOMAIN-CONTAINING PROTEIN"/>
    <property type="match status" value="1"/>
</dbReference>
<dbReference type="Pfam" id="PF01967">
    <property type="entry name" value="MoaC"/>
    <property type="match status" value="1"/>
</dbReference>